<dbReference type="PROSITE" id="PS51842">
    <property type="entry name" value="IF_ROD_2"/>
    <property type="match status" value="1"/>
</dbReference>
<dbReference type="GO" id="GO:0031507">
    <property type="term" value="P:heterochromatin formation"/>
    <property type="evidence" value="ECO:0007669"/>
    <property type="project" value="TreeGrafter"/>
</dbReference>
<feature type="compositionally biased region" description="Polar residues" evidence="7">
    <location>
        <begin position="383"/>
        <end position="394"/>
    </location>
</feature>
<feature type="domain" description="LTD" evidence="8">
    <location>
        <begin position="406"/>
        <end position="524"/>
    </location>
</feature>
<dbReference type="Gene3D" id="2.60.40.1260">
    <property type="entry name" value="Lamin Tail domain"/>
    <property type="match status" value="1"/>
</dbReference>
<comment type="subcellular location">
    <subcellularLocation>
        <location evidence="1">Nucleus</location>
    </subcellularLocation>
</comment>
<comment type="similarity">
    <text evidence="5">Belongs to the intermediate filament family.</text>
</comment>
<accession>T2MDM2</accession>
<dbReference type="GO" id="GO:0005652">
    <property type="term" value="C:nuclear lamina"/>
    <property type="evidence" value="ECO:0007669"/>
    <property type="project" value="TreeGrafter"/>
</dbReference>
<dbReference type="GO" id="GO:0006998">
    <property type="term" value="P:nuclear envelope organization"/>
    <property type="evidence" value="ECO:0007669"/>
    <property type="project" value="TreeGrafter"/>
</dbReference>
<dbReference type="SUPFAM" id="SSF74853">
    <property type="entry name" value="Lamin A/C globular tail domain"/>
    <property type="match status" value="1"/>
</dbReference>
<dbReference type="InterPro" id="IPR036415">
    <property type="entry name" value="Lamin_tail_dom_sf"/>
</dbReference>
<feature type="domain" description="IF rod" evidence="9">
    <location>
        <begin position="25"/>
        <end position="382"/>
    </location>
</feature>
<dbReference type="AlphaFoldDB" id="T2MDM2"/>
<dbReference type="Gene3D" id="1.20.5.170">
    <property type="match status" value="1"/>
</dbReference>
<dbReference type="InterPro" id="IPR039008">
    <property type="entry name" value="IF_rod_dom"/>
</dbReference>
<feature type="coiled-coil region" evidence="6">
    <location>
        <begin position="233"/>
        <end position="360"/>
    </location>
</feature>
<dbReference type="PROSITE" id="PS51841">
    <property type="entry name" value="LTD"/>
    <property type="match status" value="1"/>
</dbReference>
<gene>
    <name evidence="10" type="primary">LMNB2</name>
</gene>
<dbReference type="InterPro" id="IPR018039">
    <property type="entry name" value="IF_conserved"/>
</dbReference>
<proteinExistence type="evidence at transcript level"/>
<evidence type="ECO:0000259" key="9">
    <source>
        <dbReference type="PROSITE" id="PS51842"/>
    </source>
</evidence>
<dbReference type="OrthoDB" id="10065861at2759"/>
<dbReference type="GO" id="GO:0007097">
    <property type="term" value="P:nuclear migration"/>
    <property type="evidence" value="ECO:0007669"/>
    <property type="project" value="TreeGrafter"/>
</dbReference>
<sequence>MASTPDVRSPRYGYQSPNIRTRVQEKEELSGLNDRLATYIDRMRYLEQQNTRLSAEITTSKESVTREVGNVKAMFEAELGEARRLLDETAKDKALLQLENNKLTSLVEDLRHKLEKEVANRSRIEEELKRVERRLLEKESLNIVLSKERKDLEHQVKDLEDQLKEYQDDLEKEKSDHEKEIIRRVDAENRAQTLQEEVDFNEQVHAKEIMDLRAQTESLHFSLQMDDKVDNYDNILRDKLQELREEFEEEADNAKRELEDAYQNKFETLRAESDRDRSHVTRLIESNTNLKSELDKLRSDYSNLESKVVQLQKRISDLDSLRQHDKDDFHKQLQVRDDKNRLLQDKIDELQNEYEALLGIKIALDVEIAAYRKLLEGEEERLNISTPPRGSTSKRGTKRSRADDEEQPHVENNAIGSIEIAECDSDAKFVRLINNSDKDEPLGGWSVQRIVDGKDEQAVEYKFTPKFVLKGKQTVTIWSQNSGVKQKPPTDFVLKQEDWSHGSSMTTSLINPDAEIVAKHTIALPTPPVGTRRIRKVQRREGGERESCKIM</sequence>
<dbReference type="Pfam" id="PF00038">
    <property type="entry name" value="Filament"/>
    <property type="match status" value="1"/>
</dbReference>
<evidence type="ECO:0000256" key="7">
    <source>
        <dbReference type="SAM" id="MobiDB-lite"/>
    </source>
</evidence>
<protein>
    <submittedName>
        <fullName evidence="10">Lamin-B2</fullName>
    </submittedName>
</protein>
<evidence type="ECO:0000256" key="2">
    <source>
        <dbReference type="ARBA" id="ARBA00022754"/>
    </source>
</evidence>
<keyword evidence="2 5" id="KW-0403">Intermediate filament</keyword>
<dbReference type="Pfam" id="PF00932">
    <property type="entry name" value="LTD"/>
    <property type="match status" value="1"/>
</dbReference>
<evidence type="ECO:0000256" key="4">
    <source>
        <dbReference type="ARBA" id="ARBA00023242"/>
    </source>
</evidence>
<dbReference type="SMART" id="SM01391">
    <property type="entry name" value="Filament"/>
    <property type="match status" value="1"/>
</dbReference>
<dbReference type="Gene3D" id="1.20.5.1160">
    <property type="entry name" value="Vasodilator-stimulated phosphoprotein"/>
    <property type="match status" value="1"/>
</dbReference>
<feature type="region of interest" description="Disordered" evidence="7">
    <location>
        <begin position="382"/>
        <end position="409"/>
    </location>
</feature>
<dbReference type="GO" id="GO:0090435">
    <property type="term" value="P:protein localization to nuclear envelope"/>
    <property type="evidence" value="ECO:0007669"/>
    <property type="project" value="TreeGrafter"/>
</dbReference>
<keyword evidence="4" id="KW-0539">Nucleus</keyword>
<keyword evidence="3 6" id="KW-0175">Coiled coil</keyword>
<dbReference type="GO" id="GO:0051664">
    <property type="term" value="P:nuclear pore localization"/>
    <property type="evidence" value="ECO:0007669"/>
    <property type="project" value="TreeGrafter"/>
</dbReference>
<dbReference type="GO" id="GO:0005200">
    <property type="term" value="F:structural constituent of cytoskeleton"/>
    <property type="evidence" value="ECO:0007669"/>
    <property type="project" value="TreeGrafter"/>
</dbReference>
<dbReference type="GO" id="GO:0005882">
    <property type="term" value="C:intermediate filament"/>
    <property type="evidence" value="ECO:0007669"/>
    <property type="project" value="UniProtKB-KW"/>
</dbReference>
<feature type="coiled-coil region" evidence="6">
    <location>
        <begin position="93"/>
        <end position="204"/>
    </location>
</feature>
<dbReference type="SUPFAM" id="SSF64593">
    <property type="entry name" value="Intermediate filament protein, coiled coil region"/>
    <property type="match status" value="2"/>
</dbReference>
<dbReference type="EMBL" id="HAAD01004146">
    <property type="protein sequence ID" value="CDG70378.1"/>
    <property type="molecule type" value="mRNA"/>
</dbReference>
<evidence type="ECO:0000259" key="8">
    <source>
        <dbReference type="PROSITE" id="PS51841"/>
    </source>
</evidence>
<dbReference type="InterPro" id="IPR001322">
    <property type="entry name" value="Lamin_tail_dom"/>
</dbReference>
<evidence type="ECO:0000256" key="1">
    <source>
        <dbReference type="ARBA" id="ARBA00004123"/>
    </source>
</evidence>
<dbReference type="PROSITE" id="PS00226">
    <property type="entry name" value="IF_ROD_1"/>
    <property type="match status" value="1"/>
</dbReference>
<organism evidence="10">
    <name type="scientific">Hydra vulgaris</name>
    <name type="common">Hydra</name>
    <name type="synonym">Hydra attenuata</name>
    <dbReference type="NCBI Taxonomy" id="6087"/>
    <lineage>
        <taxon>Eukaryota</taxon>
        <taxon>Metazoa</taxon>
        <taxon>Cnidaria</taxon>
        <taxon>Hydrozoa</taxon>
        <taxon>Hydroidolina</taxon>
        <taxon>Anthoathecata</taxon>
        <taxon>Aplanulata</taxon>
        <taxon>Hydridae</taxon>
        <taxon>Hydra</taxon>
    </lineage>
</organism>
<evidence type="ECO:0000256" key="5">
    <source>
        <dbReference type="RuleBase" id="RU000685"/>
    </source>
</evidence>
<dbReference type="PANTHER" id="PTHR45721">
    <property type="entry name" value="LAMIN DM0-RELATED"/>
    <property type="match status" value="1"/>
</dbReference>
<dbReference type="PANTHER" id="PTHR45721:SF11">
    <property type="entry name" value="LAMIN DM0-RELATED"/>
    <property type="match status" value="1"/>
</dbReference>
<evidence type="ECO:0000256" key="3">
    <source>
        <dbReference type="ARBA" id="ARBA00023054"/>
    </source>
</evidence>
<dbReference type="SUPFAM" id="SSF90257">
    <property type="entry name" value="Myosin rod fragments"/>
    <property type="match status" value="1"/>
</dbReference>
<name>T2MDM2_HYDVU</name>
<evidence type="ECO:0000256" key="6">
    <source>
        <dbReference type="SAM" id="Coils"/>
    </source>
</evidence>
<evidence type="ECO:0000313" key="10">
    <source>
        <dbReference type="EMBL" id="CDG70378.1"/>
    </source>
</evidence>
<reference evidence="10" key="1">
    <citation type="journal article" date="2013" name="Genome Biol. Evol.">
        <title>Punctuated emergences of genetic and phenotypic innovations in eumetazoan, bilaterian, euteleostome, and hominidae ancestors.</title>
        <authorList>
            <person name="Wenger Y."/>
            <person name="Galliot B."/>
        </authorList>
    </citation>
    <scope>NUCLEOTIDE SEQUENCE</scope>
    <source>
        <tissue evidence="10">Whole animals</tissue>
    </source>
</reference>